<dbReference type="EMBL" id="WTPX01000179">
    <property type="protein sequence ID" value="NNJ27656.1"/>
    <property type="molecule type" value="Genomic_DNA"/>
</dbReference>
<keyword evidence="8" id="KW-1185">Reference proteome</keyword>
<dbReference type="InterPro" id="IPR022781">
    <property type="entry name" value="Flagellar_biosynth_FliO"/>
</dbReference>
<comment type="caution">
    <text evidence="7">The sequence shown here is derived from an EMBL/GenBank/DDBJ whole genome shotgun (WGS) entry which is preliminary data.</text>
</comment>
<evidence type="ECO:0000313" key="7">
    <source>
        <dbReference type="EMBL" id="NNJ27656.1"/>
    </source>
</evidence>
<evidence type="ECO:0008006" key="9">
    <source>
        <dbReference type="Google" id="ProtNLM"/>
    </source>
</evidence>
<reference evidence="7 8" key="1">
    <citation type="journal article" date="2020" name="Syst. Appl. Microbiol.">
        <title>Alienimonas chondri sp. nov., a novel planctomycete isolated from the biofilm of the red alga Chondrus crispus.</title>
        <authorList>
            <person name="Vitorino I."/>
            <person name="Albuquerque L."/>
            <person name="Wiegand S."/>
            <person name="Kallscheuer N."/>
            <person name="da Costa M.S."/>
            <person name="Lobo-da-Cunha A."/>
            <person name="Jogler C."/>
            <person name="Lage O.M."/>
        </authorList>
    </citation>
    <scope>NUCLEOTIDE SEQUENCE [LARGE SCALE GENOMIC DNA]</scope>
    <source>
        <strain evidence="7 8">LzC2</strain>
    </source>
</reference>
<gene>
    <name evidence="7" type="ORF">LzC2_37640</name>
</gene>
<evidence type="ECO:0000313" key="8">
    <source>
        <dbReference type="Proteomes" id="UP000609651"/>
    </source>
</evidence>
<proteinExistence type="predicted"/>
<evidence type="ECO:0000256" key="2">
    <source>
        <dbReference type="ARBA" id="ARBA00022475"/>
    </source>
</evidence>
<evidence type="ECO:0000256" key="1">
    <source>
        <dbReference type="ARBA" id="ARBA00004236"/>
    </source>
</evidence>
<feature type="compositionally biased region" description="Polar residues" evidence="6">
    <location>
        <begin position="38"/>
        <end position="52"/>
    </location>
</feature>
<keyword evidence="5" id="KW-0472">Membrane</keyword>
<feature type="region of interest" description="Disordered" evidence="6">
    <location>
        <begin position="22"/>
        <end position="59"/>
    </location>
</feature>
<evidence type="ECO:0000256" key="5">
    <source>
        <dbReference type="ARBA" id="ARBA00023136"/>
    </source>
</evidence>
<feature type="region of interest" description="Disordered" evidence="6">
    <location>
        <begin position="202"/>
        <end position="222"/>
    </location>
</feature>
<accession>A0ABX1VHU1</accession>
<sequence>MSRSLLAAVLLSLVVGTAEGRQRPTTAVPALPSASEAELSTGSGFSAETPSTGGRAPLKIGGGGVRVGDAADAPRDARGSSVWGVLGALALTLGLFAALAKWFAGSRATGSAVGGGACEVLARVKLEPRASMHVVRIGGRVILVGSAADGLTALGEINDPVEAEALAASCRVSKPNPLSRVAGRNAGRESFRTLFGRAAAAETATPEVAEREPREPDVSDAERRLAARLRPAGATR</sequence>
<comment type="subcellular location">
    <subcellularLocation>
        <location evidence="1">Cell membrane</location>
    </subcellularLocation>
</comment>
<dbReference type="Proteomes" id="UP000609651">
    <property type="component" value="Unassembled WGS sequence"/>
</dbReference>
<keyword evidence="4" id="KW-1133">Transmembrane helix</keyword>
<protein>
    <recommendedName>
        <fullName evidence="9">Flagellar protein</fullName>
    </recommendedName>
</protein>
<dbReference type="RefSeq" id="WP_171189561.1">
    <property type="nucleotide sequence ID" value="NZ_WTPX01000179.1"/>
</dbReference>
<organism evidence="7 8">
    <name type="scientific">Alienimonas chondri</name>
    <dbReference type="NCBI Taxonomy" id="2681879"/>
    <lineage>
        <taxon>Bacteria</taxon>
        <taxon>Pseudomonadati</taxon>
        <taxon>Planctomycetota</taxon>
        <taxon>Planctomycetia</taxon>
        <taxon>Planctomycetales</taxon>
        <taxon>Planctomycetaceae</taxon>
        <taxon>Alienimonas</taxon>
    </lineage>
</organism>
<feature type="compositionally biased region" description="Basic and acidic residues" evidence="6">
    <location>
        <begin position="208"/>
        <end position="222"/>
    </location>
</feature>
<keyword evidence="3" id="KW-0812">Transmembrane</keyword>
<dbReference type="Pfam" id="PF04347">
    <property type="entry name" value="FliO"/>
    <property type="match status" value="1"/>
</dbReference>
<evidence type="ECO:0000256" key="6">
    <source>
        <dbReference type="SAM" id="MobiDB-lite"/>
    </source>
</evidence>
<evidence type="ECO:0000256" key="3">
    <source>
        <dbReference type="ARBA" id="ARBA00022692"/>
    </source>
</evidence>
<keyword evidence="2" id="KW-1003">Cell membrane</keyword>
<name>A0ABX1VHU1_9PLAN</name>
<evidence type="ECO:0000256" key="4">
    <source>
        <dbReference type="ARBA" id="ARBA00022989"/>
    </source>
</evidence>